<dbReference type="Proteomes" id="UP001428817">
    <property type="component" value="Unassembled WGS sequence"/>
</dbReference>
<evidence type="ECO:0000259" key="2">
    <source>
        <dbReference type="Pfam" id="PF01243"/>
    </source>
</evidence>
<dbReference type="Pfam" id="PF01243">
    <property type="entry name" value="PNPOx_N"/>
    <property type="match status" value="1"/>
</dbReference>
<protein>
    <submittedName>
        <fullName evidence="3">PPOX class F420-dependent oxidoreductase</fullName>
    </submittedName>
</protein>
<keyword evidence="4" id="KW-1185">Reference proteome</keyword>
<dbReference type="NCBIfam" id="TIGR03618">
    <property type="entry name" value="Rv1155_F420"/>
    <property type="match status" value="1"/>
</dbReference>
<name>A0ABP9PLW7_9PSEU</name>
<dbReference type="InterPro" id="IPR011576">
    <property type="entry name" value="Pyridox_Oxase_N"/>
</dbReference>
<dbReference type="EMBL" id="BAABJP010000001">
    <property type="protein sequence ID" value="GAA5146499.1"/>
    <property type="molecule type" value="Genomic_DNA"/>
</dbReference>
<dbReference type="Gene3D" id="2.30.110.10">
    <property type="entry name" value="Electron Transport, Fmn-binding Protein, Chain A"/>
    <property type="match status" value="1"/>
</dbReference>
<sequence length="154" mass="17059">MANQRAKAVLSTEELHQLLDEPRTVMLATIGPDGLPHLAAMWALRDGDNVLMWTYGSSQKAENVRRDPRATLMVEAGTAYNELRGASLDCSVEIVDDLERKQLAGARIGAKYLGISPDAVSPDQIPEQVRKQAAKRVLLVFKPTRIRSWDHGKL</sequence>
<dbReference type="RefSeq" id="WP_185058843.1">
    <property type="nucleotide sequence ID" value="NZ_BAABJP010000001.1"/>
</dbReference>
<gene>
    <name evidence="3" type="ORF">GCM10023321_06070</name>
</gene>
<keyword evidence="1" id="KW-0560">Oxidoreductase</keyword>
<dbReference type="InterPro" id="IPR019920">
    <property type="entry name" value="F420-binding_dom_put"/>
</dbReference>
<dbReference type="InterPro" id="IPR052019">
    <property type="entry name" value="F420H2_bilvrd_red/Heme_oxyg"/>
</dbReference>
<evidence type="ECO:0000256" key="1">
    <source>
        <dbReference type="ARBA" id="ARBA00023002"/>
    </source>
</evidence>
<reference evidence="4" key="1">
    <citation type="journal article" date="2019" name="Int. J. Syst. Evol. Microbiol.">
        <title>The Global Catalogue of Microorganisms (GCM) 10K type strain sequencing project: providing services to taxonomists for standard genome sequencing and annotation.</title>
        <authorList>
            <consortium name="The Broad Institute Genomics Platform"/>
            <consortium name="The Broad Institute Genome Sequencing Center for Infectious Disease"/>
            <person name="Wu L."/>
            <person name="Ma J."/>
        </authorList>
    </citation>
    <scope>NUCLEOTIDE SEQUENCE [LARGE SCALE GENOMIC DNA]</scope>
    <source>
        <strain evidence="4">JCM 18303</strain>
    </source>
</reference>
<evidence type="ECO:0000313" key="3">
    <source>
        <dbReference type="EMBL" id="GAA5146499.1"/>
    </source>
</evidence>
<proteinExistence type="predicted"/>
<evidence type="ECO:0000313" key="4">
    <source>
        <dbReference type="Proteomes" id="UP001428817"/>
    </source>
</evidence>
<dbReference type="PANTHER" id="PTHR35176">
    <property type="entry name" value="HEME OXYGENASE HI_0854-RELATED"/>
    <property type="match status" value="1"/>
</dbReference>
<dbReference type="PANTHER" id="PTHR35176:SF6">
    <property type="entry name" value="HEME OXYGENASE HI_0854-RELATED"/>
    <property type="match status" value="1"/>
</dbReference>
<dbReference type="SUPFAM" id="SSF50475">
    <property type="entry name" value="FMN-binding split barrel"/>
    <property type="match status" value="1"/>
</dbReference>
<dbReference type="InterPro" id="IPR012349">
    <property type="entry name" value="Split_barrel_FMN-bd"/>
</dbReference>
<feature type="domain" description="Pyridoxamine 5'-phosphate oxidase N-terminal" evidence="2">
    <location>
        <begin position="12"/>
        <end position="149"/>
    </location>
</feature>
<comment type="caution">
    <text evidence="3">The sequence shown here is derived from an EMBL/GenBank/DDBJ whole genome shotgun (WGS) entry which is preliminary data.</text>
</comment>
<accession>A0ABP9PLW7</accession>
<organism evidence="3 4">
    <name type="scientific">Pseudonocardia eucalypti</name>
    <dbReference type="NCBI Taxonomy" id="648755"/>
    <lineage>
        <taxon>Bacteria</taxon>
        <taxon>Bacillati</taxon>
        <taxon>Actinomycetota</taxon>
        <taxon>Actinomycetes</taxon>
        <taxon>Pseudonocardiales</taxon>
        <taxon>Pseudonocardiaceae</taxon>
        <taxon>Pseudonocardia</taxon>
    </lineage>
</organism>